<evidence type="ECO:0000256" key="4">
    <source>
        <dbReference type="ARBA" id="ARBA00023239"/>
    </source>
</evidence>
<reference evidence="7" key="1">
    <citation type="submission" date="2024-04" db="EMBL/GenBank/DDBJ databases">
        <authorList>
            <person name="Roder T."/>
            <person name="Oberhansli S."/>
            <person name="Kreuzer M."/>
        </authorList>
    </citation>
    <scope>NUCLEOTIDE SEQUENCE</scope>
    <source>
        <strain evidence="7">LWS13-1.2</strain>
    </source>
</reference>
<dbReference type="EMBL" id="CP151632">
    <property type="protein sequence ID" value="WZO35108.1"/>
    <property type="molecule type" value="Genomic_DNA"/>
</dbReference>
<comment type="similarity">
    <text evidence="2">Belongs to the KHG/KDPG aldolase family.</text>
</comment>
<dbReference type="PANTHER" id="PTHR30246:SF1">
    <property type="entry name" value="2-DEHYDRO-3-DEOXY-6-PHOSPHOGALACTONATE ALDOLASE-RELATED"/>
    <property type="match status" value="1"/>
</dbReference>
<name>A0AAU6SDR5_9MICO</name>
<dbReference type="InterPro" id="IPR000887">
    <property type="entry name" value="Aldlse_KDPG_KHG"/>
</dbReference>
<evidence type="ECO:0000256" key="1">
    <source>
        <dbReference type="ARBA" id="ARBA00004761"/>
    </source>
</evidence>
<protein>
    <submittedName>
        <fullName evidence="7">Uncharacterized protein</fullName>
    </submittedName>
</protein>
<keyword evidence="4" id="KW-0456">Lyase</keyword>
<dbReference type="AlphaFoldDB" id="A0AAU6SDR5"/>
<evidence type="ECO:0000256" key="6">
    <source>
        <dbReference type="SAM" id="MobiDB-lite"/>
    </source>
</evidence>
<feature type="compositionally biased region" description="Basic and acidic residues" evidence="6">
    <location>
        <begin position="1"/>
        <end position="10"/>
    </location>
</feature>
<evidence type="ECO:0000256" key="5">
    <source>
        <dbReference type="ARBA" id="ARBA00023277"/>
    </source>
</evidence>
<organism evidence="7">
    <name type="scientific">Microbacterium sp. LWS13-1.2</name>
    <dbReference type="NCBI Taxonomy" id="3135264"/>
    <lineage>
        <taxon>Bacteria</taxon>
        <taxon>Bacillati</taxon>
        <taxon>Actinomycetota</taxon>
        <taxon>Actinomycetes</taxon>
        <taxon>Micrococcales</taxon>
        <taxon>Microbacteriaceae</taxon>
        <taxon>Microbacterium</taxon>
    </lineage>
</organism>
<evidence type="ECO:0000313" key="7">
    <source>
        <dbReference type="EMBL" id="WZO35108.1"/>
    </source>
</evidence>
<proteinExistence type="inferred from homology"/>
<keyword evidence="5" id="KW-0119">Carbohydrate metabolism</keyword>
<dbReference type="Gene3D" id="3.20.20.70">
    <property type="entry name" value="Aldolase class I"/>
    <property type="match status" value="1"/>
</dbReference>
<comment type="pathway">
    <text evidence="1">Carbohydrate acid metabolism.</text>
</comment>
<dbReference type="SUPFAM" id="SSF51569">
    <property type="entry name" value="Aldolase"/>
    <property type="match status" value="1"/>
</dbReference>
<dbReference type="InterPro" id="IPR013785">
    <property type="entry name" value="Aldolase_TIM"/>
</dbReference>
<feature type="compositionally biased region" description="Basic residues" evidence="6">
    <location>
        <begin position="14"/>
        <end position="32"/>
    </location>
</feature>
<evidence type="ECO:0000256" key="3">
    <source>
        <dbReference type="ARBA" id="ARBA00011233"/>
    </source>
</evidence>
<dbReference type="PANTHER" id="PTHR30246">
    <property type="entry name" value="2-KETO-3-DEOXY-6-PHOSPHOGLUCONATE ALDOLASE"/>
    <property type="match status" value="1"/>
</dbReference>
<dbReference type="Pfam" id="PF01081">
    <property type="entry name" value="Aldolase"/>
    <property type="match status" value="1"/>
</dbReference>
<sequence>MSTRSHRDTPRPTTPRHCRPTRTRSWHHRIARRRDCDRGPASQTIGNSHGEVRPADRLGGIAAIAALAAPFSDMSFVPSGGVSAGNMSEYLAHGSVPAVSGSWMVARKLVVDRKFDRIEALSREAMSLSGADRNDG</sequence>
<dbReference type="GO" id="GO:0016829">
    <property type="term" value="F:lyase activity"/>
    <property type="evidence" value="ECO:0007669"/>
    <property type="project" value="UniProtKB-KW"/>
</dbReference>
<comment type="subunit">
    <text evidence="3">Homotrimer.</text>
</comment>
<accession>A0AAU6SDR5</accession>
<evidence type="ECO:0000256" key="2">
    <source>
        <dbReference type="ARBA" id="ARBA00006906"/>
    </source>
</evidence>
<feature type="region of interest" description="Disordered" evidence="6">
    <location>
        <begin position="1"/>
        <end position="54"/>
    </location>
</feature>
<gene>
    <name evidence="7" type="ORF">MRBLWS13_002786</name>
</gene>